<comment type="caution">
    <text evidence="2">The sequence shown here is derived from an EMBL/GenBank/DDBJ whole genome shotgun (WGS) entry which is preliminary data.</text>
</comment>
<reference evidence="2 3" key="1">
    <citation type="submission" date="2019-06" db="EMBL/GenBank/DDBJ databases">
        <title>Draft genomes of female and male turbot (Scophthalmus maximus).</title>
        <authorList>
            <person name="Xu H."/>
            <person name="Xu X.-W."/>
            <person name="Shao C."/>
            <person name="Chen S."/>
        </authorList>
    </citation>
    <scope>NUCLEOTIDE SEQUENCE [LARGE SCALE GENOMIC DNA]</scope>
    <source>
        <strain evidence="2">Ysfricsl-2016a</strain>
        <tissue evidence="2">Blood</tissue>
    </source>
</reference>
<proteinExistence type="predicted"/>
<evidence type="ECO:0000313" key="3">
    <source>
        <dbReference type="Proteomes" id="UP000438429"/>
    </source>
</evidence>
<sequence>MSPSASLPWTRRQSSPPPPNKRKEKLTQPLGETSRCDTCEEQSLQKRRSDETVPFFVCSFSCEVRTHIVITEQIHQMSGCPSTCLLNTDWTTVE</sequence>
<name>A0A6A4S7V5_SCOMX</name>
<feature type="compositionally biased region" description="Polar residues" evidence="1">
    <location>
        <begin position="1"/>
        <end position="14"/>
    </location>
</feature>
<dbReference type="AlphaFoldDB" id="A0A6A4S7V5"/>
<protein>
    <submittedName>
        <fullName evidence="2">Uncharacterized protein</fullName>
    </submittedName>
</protein>
<evidence type="ECO:0000256" key="1">
    <source>
        <dbReference type="SAM" id="MobiDB-lite"/>
    </source>
</evidence>
<accession>A0A6A4S7V5</accession>
<organism evidence="2 3">
    <name type="scientific">Scophthalmus maximus</name>
    <name type="common">Turbot</name>
    <name type="synonym">Psetta maxima</name>
    <dbReference type="NCBI Taxonomy" id="52904"/>
    <lineage>
        <taxon>Eukaryota</taxon>
        <taxon>Metazoa</taxon>
        <taxon>Chordata</taxon>
        <taxon>Craniata</taxon>
        <taxon>Vertebrata</taxon>
        <taxon>Euteleostomi</taxon>
        <taxon>Actinopterygii</taxon>
        <taxon>Neopterygii</taxon>
        <taxon>Teleostei</taxon>
        <taxon>Neoteleostei</taxon>
        <taxon>Acanthomorphata</taxon>
        <taxon>Carangaria</taxon>
        <taxon>Pleuronectiformes</taxon>
        <taxon>Pleuronectoidei</taxon>
        <taxon>Scophthalmidae</taxon>
        <taxon>Scophthalmus</taxon>
    </lineage>
</organism>
<feature type="region of interest" description="Disordered" evidence="1">
    <location>
        <begin position="1"/>
        <end position="34"/>
    </location>
</feature>
<dbReference type="Proteomes" id="UP000438429">
    <property type="component" value="Unassembled WGS sequence"/>
</dbReference>
<dbReference type="EMBL" id="VEVO01000018">
    <property type="protein sequence ID" value="KAF0027282.1"/>
    <property type="molecule type" value="Genomic_DNA"/>
</dbReference>
<evidence type="ECO:0000313" key="2">
    <source>
        <dbReference type="EMBL" id="KAF0027282.1"/>
    </source>
</evidence>
<gene>
    <name evidence="2" type="ORF">F2P81_020023</name>
</gene>